<dbReference type="Proteomes" id="UP000182987">
    <property type="component" value="Chromosome"/>
</dbReference>
<dbReference type="InterPro" id="IPR050834">
    <property type="entry name" value="Glycosyltransf_2"/>
</dbReference>
<gene>
    <name evidence="2" type="ORF">BJI69_12980</name>
</gene>
<evidence type="ECO:0000313" key="2">
    <source>
        <dbReference type="EMBL" id="APG04719.1"/>
    </source>
</evidence>
<dbReference type="InterPro" id="IPR001173">
    <property type="entry name" value="Glyco_trans_2-like"/>
</dbReference>
<dbReference type="AlphaFoldDB" id="A0A1L3EUJ6"/>
<dbReference type="EMBL" id="CP017480">
    <property type="protein sequence ID" value="APG04719.1"/>
    <property type="molecule type" value="Genomic_DNA"/>
</dbReference>
<keyword evidence="3" id="KW-1185">Reference proteome</keyword>
<dbReference type="SUPFAM" id="SSF53448">
    <property type="entry name" value="Nucleotide-diphospho-sugar transferases"/>
    <property type="match status" value="1"/>
</dbReference>
<reference evidence="3" key="1">
    <citation type="submission" date="2016-09" db="EMBL/GenBank/DDBJ databases">
        <authorList>
            <person name="Lysoe E."/>
        </authorList>
    </citation>
    <scope>NUCLEOTIDE SEQUENCE [LARGE SCALE GENOMIC DNA]</scope>
    <source>
        <strain evidence="3">LJ96T</strain>
    </source>
</reference>
<dbReference type="STRING" id="1440763.BJI69_12980"/>
<dbReference type="OrthoDB" id="9801954at2"/>
<name>A0A1L3EUJ6_9GAMM</name>
<dbReference type="PANTHER" id="PTHR43685:SF11">
    <property type="entry name" value="GLYCOSYLTRANSFERASE TAGX-RELATED"/>
    <property type="match status" value="1"/>
</dbReference>
<dbReference type="PANTHER" id="PTHR43685">
    <property type="entry name" value="GLYCOSYLTRANSFERASE"/>
    <property type="match status" value="1"/>
</dbReference>
<evidence type="ECO:0000259" key="1">
    <source>
        <dbReference type="Pfam" id="PF00535"/>
    </source>
</evidence>
<dbReference type="KEGG" id="lrz:BJI69_12980"/>
<dbReference type="InterPro" id="IPR029044">
    <property type="entry name" value="Nucleotide-diphossugar_trans"/>
</dbReference>
<dbReference type="Pfam" id="PF00535">
    <property type="entry name" value="Glycos_transf_2"/>
    <property type="match status" value="1"/>
</dbReference>
<proteinExistence type="predicted"/>
<accession>A0A1L3EUJ6</accession>
<dbReference type="Gene3D" id="3.90.550.10">
    <property type="entry name" value="Spore Coat Polysaccharide Biosynthesis Protein SpsA, Chain A"/>
    <property type="match status" value="1"/>
</dbReference>
<organism evidence="2 3">
    <name type="scientific">Luteibacter rhizovicinus DSM 16549</name>
    <dbReference type="NCBI Taxonomy" id="1440763"/>
    <lineage>
        <taxon>Bacteria</taxon>
        <taxon>Pseudomonadati</taxon>
        <taxon>Pseudomonadota</taxon>
        <taxon>Gammaproteobacteria</taxon>
        <taxon>Lysobacterales</taxon>
        <taxon>Rhodanobacteraceae</taxon>
        <taxon>Luteibacter</taxon>
    </lineage>
</organism>
<protein>
    <recommendedName>
        <fullName evidence="1">Glycosyltransferase 2-like domain-containing protein</fullName>
    </recommendedName>
</protein>
<dbReference type="RefSeq" id="WP_052767042.1">
    <property type="nucleotide sequence ID" value="NZ_CP017480.1"/>
</dbReference>
<evidence type="ECO:0000313" key="3">
    <source>
        <dbReference type="Proteomes" id="UP000182987"/>
    </source>
</evidence>
<feature type="domain" description="Glycosyltransferase 2-like" evidence="1">
    <location>
        <begin position="16"/>
        <end position="147"/>
    </location>
</feature>
<sequence length="325" mass="35930">MESTSEVAGGRPTVAVCVVTYNHAAYIADCLTSVLSQQVDADVLVWVGDDMSTDGTSDIVANIARAWPGRVHHMVHASRLGPIGNYRAIIEAAEGDFVAHLDGDDIWLPGKLREQLAALAAAPGCSASCTNALVFDDEREPVGWFSNAISGIFDTAALLRRGNFLNHSSLLYRAEFRERILALPPPFIDYRMHLTLSEAGPILYTSKPFVGYRVNAAGSMLRRDNEAVRRQYFEAIEKALPAVSPKVRAEACADFLRRVFFRSMSLRRAALITEWWPLLSGLSGESRPRFIARCALQVIAEGMRQAIQATGSFLLRARLRVLYFR</sequence>